<dbReference type="Gene3D" id="3.10.180.10">
    <property type="entry name" value="2,3-Dihydroxybiphenyl 1,2-Dioxygenase, domain 1"/>
    <property type="match status" value="1"/>
</dbReference>
<proteinExistence type="predicted"/>
<dbReference type="InterPro" id="IPR052164">
    <property type="entry name" value="Anthracycline_SecMetBiosynth"/>
</dbReference>
<dbReference type="Pfam" id="PF18029">
    <property type="entry name" value="Glyoxalase_6"/>
    <property type="match status" value="1"/>
</dbReference>
<evidence type="ECO:0000259" key="1">
    <source>
        <dbReference type="PROSITE" id="PS51819"/>
    </source>
</evidence>
<dbReference type="PANTHER" id="PTHR33993:SF14">
    <property type="entry name" value="GB|AAF24581.1"/>
    <property type="match status" value="1"/>
</dbReference>
<dbReference type="InterPro" id="IPR041581">
    <property type="entry name" value="Glyoxalase_6"/>
</dbReference>
<evidence type="ECO:0000313" key="3">
    <source>
        <dbReference type="Proteomes" id="UP001165135"/>
    </source>
</evidence>
<comment type="caution">
    <text evidence="2">The sequence shown here is derived from an EMBL/GenBank/DDBJ whole genome shotgun (WGS) entry which is preliminary data.</text>
</comment>
<gene>
    <name evidence="2" type="ORF">Airi01_055050</name>
</gene>
<dbReference type="PANTHER" id="PTHR33993">
    <property type="entry name" value="GLYOXALASE-RELATED"/>
    <property type="match status" value="1"/>
</dbReference>
<reference evidence="2" key="1">
    <citation type="submission" date="2023-03" db="EMBL/GenBank/DDBJ databases">
        <title>Actinoallomurus iriomotensis NBRC 103681.</title>
        <authorList>
            <person name="Ichikawa N."/>
            <person name="Sato H."/>
            <person name="Tonouchi N."/>
        </authorList>
    </citation>
    <scope>NUCLEOTIDE SEQUENCE</scope>
    <source>
        <strain evidence="2">NBRC 103681</strain>
    </source>
</reference>
<feature type="domain" description="VOC" evidence="1">
    <location>
        <begin position="4"/>
        <end position="117"/>
    </location>
</feature>
<dbReference type="InterPro" id="IPR029068">
    <property type="entry name" value="Glyas_Bleomycin-R_OHBP_Dase"/>
</dbReference>
<organism evidence="2 3">
    <name type="scientific">Actinoallomurus iriomotensis</name>
    <dbReference type="NCBI Taxonomy" id="478107"/>
    <lineage>
        <taxon>Bacteria</taxon>
        <taxon>Bacillati</taxon>
        <taxon>Actinomycetota</taxon>
        <taxon>Actinomycetes</taxon>
        <taxon>Streptosporangiales</taxon>
        <taxon>Thermomonosporaceae</taxon>
        <taxon>Actinoallomurus</taxon>
    </lineage>
</organism>
<accession>A0A9W6RK90</accession>
<dbReference type="RefSeq" id="WP_285626462.1">
    <property type="nucleotide sequence ID" value="NZ_BSTJ01000007.1"/>
</dbReference>
<dbReference type="AlphaFoldDB" id="A0A9W6RK90"/>
<dbReference type="SUPFAM" id="SSF54593">
    <property type="entry name" value="Glyoxalase/Bleomycin resistance protein/Dihydroxybiphenyl dioxygenase"/>
    <property type="match status" value="1"/>
</dbReference>
<name>A0A9W6RK90_9ACTN</name>
<evidence type="ECO:0000313" key="2">
    <source>
        <dbReference type="EMBL" id="GLY77238.1"/>
    </source>
</evidence>
<dbReference type="InterPro" id="IPR037523">
    <property type="entry name" value="VOC_core"/>
</dbReference>
<protein>
    <submittedName>
        <fullName evidence="2">Glyoxalase</fullName>
    </submittedName>
</protein>
<dbReference type="EMBL" id="BSTJ01000007">
    <property type="protein sequence ID" value="GLY77238.1"/>
    <property type="molecule type" value="Genomic_DNA"/>
</dbReference>
<dbReference type="Proteomes" id="UP001165135">
    <property type="component" value="Unassembled WGS sequence"/>
</dbReference>
<dbReference type="CDD" id="cd07247">
    <property type="entry name" value="SgaA_N_like"/>
    <property type="match status" value="1"/>
</dbReference>
<dbReference type="PROSITE" id="PS51819">
    <property type="entry name" value="VOC"/>
    <property type="match status" value="1"/>
</dbReference>
<sequence>MAQPFFFMDLRTGDLEVSRRFYAELFGWTVADVPAGPVTVPMFVDADGPWGGVTQLADGDDRRPQWIPYALVTDLQDAVERATELGATIVRPRVDLPAGSVIVIEDPEGATIALWEHAPAASRS</sequence>